<proteinExistence type="predicted"/>
<gene>
    <name evidence="2" type="ORF">P875_00042952</name>
</gene>
<feature type="compositionally biased region" description="Basic and acidic residues" evidence="1">
    <location>
        <begin position="694"/>
        <end position="708"/>
    </location>
</feature>
<feature type="region of interest" description="Disordered" evidence="1">
    <location>
        <begin position="689"/>
        <end position="708"/>
    </location>
</feature>
<evidence type="ECO:0000313" key="3">
    <source>
        <dbReference type="Proteomes" id="UP000033540"/>
    </source>
</evidence>
<protein>
    <submittedName>
        <fullName evidence="2">Uncharacterized protein</fullName>
    </submittedName>
</protein>
<feature type="region of interest" description="Disordered" evidence="1">
    <location>
        <begin position="27"/>
        <end position="50"/>
    </location>
</feature>
<feature type="region of interest" description="Disordered" evidence="1">
    <location>
        <begin position="302"/>
        <end position="344"/>
    </location>
</feature>
<organism evidence="2 3">
    <name type="scientific">Aspergillus parasiticus (strain ATCC 56775 / NRRL 5862 / SRRC 143 / SU-1)</name>
    <dbReference type="NCBI Taxonomy" id="1403190"/>
    <lineage>
        <taxon>Eukaryota</taxon>
        <taxon>Fungi</taxon>
        <taxon>Dikarya</taxon>
        <taxon>Ascomycota</taxon>
        <taxon>Pezizomycotina</taxon>
        <taxon>Eurotiomycetes</taxon>
        <taxon>Eurotiomycetidae</taxon>
        <taxon>Eurotiales</taxon>
        <taxon>Aspergillaceae</taxon>
        <taxon>Aspergillus</taxon>
        <taxon>Aspergillus subgen. Circumdati</taxon>
    </lineage>
</organism>
<comment type="caution">
    <text evidence="2">The sequence shown here is derived from an EMBL/GenBank/DDBJ whole genome shotgun (WGS) entry which is preliminary data.</text>
</comment>
<evidence type="ECO:0000313" key="2">
    <source>
        <dbReference type="EMBL" id="KJK60812.1"/>
    </source>
</evidence>
<evidence type="ECO:0000256" key="1">
    <source>
        <dbReference type="SAM" id="MobiDB-lite"/>
    </source>
</evidence>
<dbReference type="OrthoDB" id="4507197at2759"/>
<dbReference type="Proteomes" id="UP000033540">
    <property type="component" value="Unassembled WGS sequence"/>
</dbReference>
<reference evidence="2 3" key="1">
    <citation type="submission" date="2015-02" db="EMBL/GenBank/DDBJ databases">
        <title>Draft genome sequence of Aspergillus parasiticus SU-1.</title>
        <authorList>
            <person name="Yu J."/>
            <person name="Fedorova N."/>
            <person name="Yin Y."/>
            <person name="Losada L."/>
            <person name="Zafar N."/>
            <person name="Taujale R."/>
            <person name="Ehrlich K.C."/>
            <person name="Bhatnagar D."/>
            <person name="Cleveland T.E."/>
            <person name="Bennett J.W."/>
            <person name="Nierman W.C."/>
        </authorList>
    </citation>
    <scope>NUCLEOTIDE SEQUENCE [LARGE SCALE GENOMIC DNA]</scope>
    <source>
        <strain evidence="3">ATCC 56775 / NRRL 5862 / SRRC 143 / SU-1</strain>
    </source>
</reference>
<name>A0A0F0I2E1_ASPPU</name>
<dbReference type="STRING" id="1403190.A0A0F0I2E1"/>
<feature type="compositionally biased region" description="Pro residues" evidence="1">
    <location>
        <begin position="325"/>
        <end position="335"/>
    </location>
</feature>
<dbReference type="EMBL" id="JZEE01000704">
    <property type="protein sequence ID" value="KJK60812.1"/>
    <property type="molecule type" value="Genomic_DNA"/>
</dbReference>
<accession>A0A0F0I2E1</accession>
<dbReference type="AlphaFoldDB" id="A0A0F0I2E1"/>
<sequence length="756" mass="86449">MEYPIFQKLNGLPVIISCTVYVSTGRQSTAGRGRDRADGSPQRNRRGRRRRCDETIAAVRQTVDEAQTHAPSGTGEDVRDTNSWLWMTQWTQYLQDFTTLDNFTTLRILVETLLFKSTDPVEQRVQQIWEAMKSMVSPAVEGKRPAYGMTPRQRKKWRRLWQATLDPGARRPSVNEGVQVDVSPEKDAGKDPADPIQRWRMSKLEQACLLFYIELLNQTYHTQKYKSVLIYAMAVLGRGEFGWCNPKSYPPILSRVIKVARFMIVQQALWLDPNVLQIIETWQQPQKCAEWTLRSAITDLDSAYGSGDEPDDEPEPVRLGSTSPPTSPMCSPDPPSRMEWSQNPSRKTFQEQVTYLVGQLMVRGTHTPMETLQDWRTYGLRIHYNTTAPGHVTWMQPDRLLYQHMQFTMGDFRGFVHGMTAATRQILGQELLFGQTPAIPWHALYDDPTQGAVGWSFLKDSRTRWPVDGSTWLLARVRAEPDVQKAFIHRRQPTQFQPKLVIQYLQRVARFKEKLAILTHVVGGQPSRAPELLSLQHVNTETNRRRNIFIEDGMVTLVSAYHKGFYASNDVKVIHRYVPREVGELMVWYLWLVLPFVQQLETWYYRTTQPSTPDPPSGFTLGSGPQPPFGSMSPYLWGPDPGTQRAWTSDRLREALKRETKMRLRHPIGIQAYRDIAIGISRRWMRPSSQFPSDVREEREAAPSPEGVKKDSVFGLGCGPFGGQAGLGSTCIRFKFPTWTCNSPPGPIRLRIGPIT</sequence>